<organism evidence="7 8">
    <name type="scientific">Columba livia</name>
    <name type="common">Rock dove</name>
    <dbReference type="NCBI Taxonomy" id="8932"/>
    <lineage>
        <taxon>Eukaryota</taxon>
        <taxon>Metazoa</taxon>
        <taxon>Chordata</taxon>
        <taxon>Craniata</taxon>
        <taxon>Vertebrata</taxon>
        <taxon>Euteleostomi</taxon>
        <taxon>Archelosauria</taxon>
        <taxon>Archosauria</taxon>
        <taxon>Dinosauria</taxon>
        <taxon>Saurischia</taxon>
        <taxon>Theropoda</taxon>
        <taxon>Coelurosauria</taxon>
        <taxon>Aves</taxon>
        <taxon>Neognathae</taxon>
        <taxon>Neoaves</taxon>
        <taxon>Columbimorphae</taxon>
        <taxon>Columbiformes</taxon>
        <taxon>Columbidae</taxon>
        <taxon>Columba</taxon>
    </lineage>
</organism>
<dbReference type="PROSITE" id="PS01340">
    <property type="entry name" value="CORNICHON"/>
    <property type="match status" value="1"/>
</dbReference>
<keyword evidence="5 6" id="KW-0472">Membrane</keyword>
<evidence type="ECO:0000256" key="5">
    <source>
        <dbReference type="ARBA" id="ARBA00023136"/>
    </source>
</evidence>
<dbReference type="InParanoid" id="A0A2I0M526"/>
<dbReference type="GO" id="GO:0016192">
    <property type="term" value="P:vesicle-mediated transport"/>
    <property type="evidence" value="ECO:0007669"/>
    <property type="project" value="InterPro"/>
</dbReference>
<dbReference type="PANTHER" id="PTHR12290">
    <property type="entry name" value="CORNICHON-RELATED"/>
    <property type="match status" value="1"/>
</dbReference>
<dbReference type="SMART" id="SM01398">
    <property type="entry name" value="Cornichon"/>
    <property type="match status" value="1"/>
</dbReference>
<keyword evidence="4 6" id="KW-1133">Transmembrane helix</keyword>
<accession>A0A2I0M526</accession>
<dbReference type="Pfam" id="PF03311">
    <property type="entry name" value="Cornichon"/>
    <property type="match status" value="1"/>
</dbReference>
<proteinExistence type="inferred from homology"/>
<dbReference type="AlphaFoldDB" id="A0A2I0M526"/>
<dbReference type="GO" id="GO:0016020">
    <property type="term" value="C:membrane"/>
    <property type="evidence" value="ECO:0007669"/>
    <property type="project" value="UniProtKB-SubCell"/>
</dbReference>
<dbReference type="InterPro" id="IPR003377">
    <property type="entry name" value="Cornichon"/>
</dbReference>
<comment type="caution">
    <text evidence="7">The sequence shown here is derived from an EMBL/GenBank/DDBJ whole genome shotgun (WGS) entry which is preliminary data.</text>
</comment>
<sequence>MPIYTVECHDWDFLRCFPPNELLCQVPDESGSLGGEADPECTWMLLQSAQQLRWDGVWEAGSCAASSRNGTGQKIIAFDELRTDFKSPIDQCNPAHARERLRNIERICFLLRKLVLPEYSIHSLFCIMFLCAQEWLTLGLNVPLLFYHFWRYFRCPADSSDLAYDPPAVMNADTLSYCQKEAWCKLAFYLLSFFYYLYCMIYTLVSS</sequence>
<dbReference type="OrthoDB" id="434393at2759"/>
<evidence type="ECO:0000256" key="6">
    <source>
        <dbReference type="SAM" id="Phobius"/>
    </source>
</evidence>
<evidence type="ECO:0000256" key="2">
    <source>
        <dbReference type="ARBA" id="ARBA00010095"/>
    </source>
</evidence>
<keyword evidence="3 6" id="KW-0812">Transmembrane</keyword>
<dbReference type="EMBL" id="AKCR02000039">
    <property type="protein sequence ID" value="PKK24763.1"/>
    <property type="molecule type" value="Genomic_DNA"/>
</dbReference>
<keyword evidence="7" id="KW-0675">Receptor</keyword>
<dbReference type="KEGG" id="clv:102084000"/>
<evidence type="ECO:0000313" key="7">
    <source>
        <dbReference type="EMBL" id="PKK24763.1"/>
    </source>
</evidence>
<dbReference type="Proteomes" id="UP000053872">
    <property type="component" value="Unassembled WGS sequence"/>
</dbReference>
<comment type="subcellular location">
    <subcellularLocation>
        <location evidence="1">Membrane</location>
        <topology evidence="1">Multi-pass membrane protein</topology>
    </subcellularLocation>
</comment>
<evidence type="ECO:0000313" key="8">
    <source>
        <dbReference type="Proteomes" id="UP000053872"/>
    </source>
</evidence>
<feature type="transmembrane region" description="Helical" evidence="6">
    <location>
        <begin position="186"/>
        <end position="205"/>
    </location>
</feature>
<evidence type="ECO:0000256" key="3">
    <source>
        <dbReference type="ARBA" id="ARBA00022692"/>
    </source>
</evidence>
<name>A0A2I0M526_COLLI</name>
<protein>
    <submittedName>
        <fullName evidence="7">Cornichon family AMPA receptor auxiliary protein 3</fullName>
    </submittedName>
</protein>
<keyword evidence="8" id="KW-1185">Reference proteome</keyword>
<evidence type="ECO:0000256" key="4">
    <source>
        <dbReference type="ARBA" id="ARBA00022989"/>
    </source>
</evidence>
<dbReference type="InterPro" id="IPR033466">
    <property type="entry name" value="Cornichon_conserved"/>
</dbReference>
<evidence type="ECO:0000256" key="1">
    <source>
        <dbReference type="ARBA" id="ARBA00004141"/>
    </source>
</evidence>
<dbReference type="STRING" id="8932.A0A2I0M526"/>
<comment type="similarity">
    <text evidence="2">Belongs to the cornichon family.</text>
</comment>
<gene>
    <name evidence="7" type="primary">CNIH3</name>
    <name evidence="7" type="ORF">A306_00009787</name>
</gene>
<reference evidence="7 8" key="1">
    <citation type="journal article" date="2013" name="Science">
        <title>Genomic diversity and evolution of the head crest in the rock pigeon.</title>
        <authorList>
            <person name="Shapiro M.D."/>
            <person name="Kronenberg Z."/>
            <person name="Li C."/>
            <person name="Domyan E.T."/>
            <person name="Pan H."/>
            <person name="Campbell M."/>
            <person name="Tan H."/>
            <person name="Huff C.D."/>
            <person name="Hu H."/>
            <person name="Vickrey A.I."/>
            <person name="Nielsen S.C."/>
            <person name="Stringham S.A."/>
            <person name="Hu H."/>
            <person name="Willerslev E."/>
            <person name="Gilbert M.T."/>
            <person name="Yandell M."/>
            <person name="Zhang G."/>
            <person name="Wang J."/>
        </authorList>
    </citation>
    <scope>NUCLEOTIDE SEQUENCE [LARGE SCALE GENOMIC DNA]</scope>
    <source>
        <tissue evidence="7">Blood</tissue>
    </source>
</reference>